<dbReference type="Proteomes" id="UP001530400">
    <property type="component" value="Unassembled WGS sequence"/>
</dbReference>
<dbReference type="AlphaFoldDB" id="A0ABD3NVD7"/>
<evidence type="ECO:0008006" key="3">
    <source>
        <dbReference type="Google" id="ProtNLM"/>
    </source>
</evidence>
<protein>
    <recommendedName>
        <fullName evidence="3">Sirohydrochlorin cobaltochelatase</fullName>
    </recommendedName>
</protein>
<reference evidence="1 2" key="1">
    <citation type="submission" date="2024-10" db="EMBL/GenBank/DDBJ databases">
        <title>Updated reference genomes for cyclostephanoid diatoms.</title>
        <authorList>
            <person name="Roberts W.R."/>
            <person name="Alverson A.J."/>
        </authorList>
    </citation>
    <scope>NUCLEOTIDE SEQUENCE [LARGE SCALE GENOMIC DNA]</scope>
    <source>
        <strain evidence="1 2">AJA010-31</strain>
    </source>
</reference>
<accession>A0ABD3NVD7</accession>
<name>A0ABD3NVD7_9STRA</name>
<dbReference type="EMBL" id="JALLPJ020000936">
    <property type="protein sequence ID" value="KAL3779381.1"/>
    <property type="molecule type" value="Genomic_DNA"/>
</dbReference>
<evidence type="ECO:0000313" key="2">
    <source>
        <dbReference type="Proteomes" id="UP001530400"/>
    </source>
</evidence>
<comment type="caution">
    <text evidence="1">The sequence shown here is derived from an EMBL/GenBank/DDBJ whole genome shotgun (WGS) entry which is preliminary data.</text>
</comment>
<proteinExistence type="predicted"/>
<evidence type="ECO:0000313" key="1">
    <source>
        <dbReference type="EMBL" id="KAL3779381.1"/>
    </source>
</evidence>
<gene>
    <name evidence="1" type="ORF">ACHAWO_011216</name>
</gene>
<organism evidence="1 2">
    <name type="scientific">Cyclotella atomus</name>
    <dbReference type="NCBI Taxonomy" id="382360"/>
    <lineage>
        <taxon>Eukaryota</taxon>
        <taxon>Sar</taxon>
        <taxon>Stramenopiles</taxon>
        <taxon>Ochrophyta</taxon>
        <taxon>Bacillariophyta</taxon>
        <taxon>Coscinodiscophyceae</taxon>
        <taxon>Thalassiosirophycidae</taxon>
        <taxon>Stephanodiscales</taxon>
        <taxon>Stephanodiscaceae</taxon>
        <taxon>Cyclotella</taxon>
    </lineage>
</organism>
<sequence>MIYTGLLPVLEEVDRHVCLPDAAGGIREEDSTSSNDQSKQTKLGIILIDHGSKKQSSNDALHSIAERYETMLHQRLSASPEVSIARSDQLSKKIGPLKSFACHISSSRGRHIAIDVPNLIEVAKDVLERGRPLMDVQIEMSKH</sequence>
<keyword evidence="2" id="KW-1185">Reference proteome</keyword>